<dbReference type="EMBL" id="JACYCD010000053">
    <property type="protein sequence ID" value="KAF8705187.1"/>
    <property type="molecule type" value="Genomic_DNA"/>
</dbReference>
<accession>A0A8H7H8B1</accession>
<comment type="caution">
    <text evidence="3">The sequence shown here is derived from an EMBL/GenBank/DDBJ whole genome shotgun (WGS) entry which is preliminary data.</text>
</comment>
<dbReference type="EMBL" id="JACYCC010000040">
    <property type="protein sequence ID" value="KAF8677346.1"/>
    <property type="molecule type" value="Genomic_DNA"/>
</dbReference>
<evidence type="ECO:0000313" key="4">
    <source>
        <dbReference type="EMBL" id="KAF8705187.1"/>
    </source>
</evidence>
<gene>
    <name evidence="4" type="ORF">RHS03_05699</name>
    <name evidence="3" type="ORF">RHS04_06109</name>
</gene>
<dbReference type="OrthoDB" id="3206554at2759"/>
<feature type="transmembrane region" description="Helical" evidence="2">
    <location>
        <begin position="54"/>
        <end position="72"/>
    </location>
</feature>
<sequence>MAVSSFKASSVDDKPRWFKVYVLGINTLGLVQTTLAIVQGFTTFGSPPPRIAPVNVSMLLTPIIAASVQPYFIHRCWIMLNKRLMPVIILVVLALLALTFGIIGIVTYSGWIKSIPVERWGIPMVICLLTILLLDAIVVVTSRHFLLLEHQRHTDSDGILVISSPPAALLVAAAINEAVPGKRSALTAIFTTTSGIKIFSCSLTTIYGRCTHIHLAKTYELSLMISLVGQGYIRRQIERCHLPASRGTGVAGQDNGNRPVATFTTMSPEGVHKPRSTSFSDHSNGWNGEAISSNQGVENVRVNDGVLIELHYRSTS</sequence>
<keyword evidence="2" id="KW-1133">Transmembrane helix</keyword>
<dbReference type="Proteomes" id="UP000602905">
    <property type="component" value="Unassembled WGS sequence"/>
</dbReference>
<feature type="transmembrane region" description="Helical" evidence="2">
    <location>
        <begin position="20"/>
        <end position="42"/>
    </location>
</feature>
<evidence type="ECO:0000313" key="5">
    <source>
        <dbReference type="Proteomes" id="UP000650582"/>
    </source>
</evidence>
<dbReference type="Proteomes" id="UP000650582">
    <property type="component" value="Unassembled WGS sequence"/>
</dbReference>
<evidence type="ECO:0000256" key="1">
    <source>
        <dbReference type="SAM" id="MobiDB-lite"/>
    </source>
</evidence>
<reference evidence="3" key="1">
    <citation type="submission" date="2020-09" db="EMBL/GenBank/DDBJ databases">
        <title>Comparative genome analyses of four rice-infecting Rhizoctonia solani isolates reveal extensive enrichment of homogalacturonan modification genes.</title>
        <authorList>
            <person name="Lee D.-Y."/>
            <person name="Jeon J."/>
            <person name="Kim K.-T."/>
            <person name="Cheong K."/>
            <person name="Song H."/>
            <person name="Choi G."/>
            <person name="Ko J."/>
            <person name="Opiyo S.O."/>
            <person name="Zuo S."/>
            <person name="Madhav S."/>
            <person name="Lee Y.-H."/>
            <person name="Wang G.-L."/>
        </authorList>
    </citation>
    <scope>NUCLEOTIDE SEQUENCE</scope>
    <source>
        <strain evidence="4">AG1-IA WGL</strain>
        <strain evidence="3">AG1-IA YN-7</strain>
    </source>
</reference>
<feature type="transmembrane region" description="Helical" evidence="2">
    <location>
        <begin position="84"/>
        <end position="108"/>
    </location>
</feature>
<protein>
    <submittedName>
        <fullName evidence="3">Uncharacterized protein</fullName>
    </submittedName>
</protein>
<evidence type="ECO:0000256" key="2">
    <source>
        <dbReference type="SAM" id="Phobius"/>
    </source>
</evidence>
<keyword evidence="2" id="KW-0812">Transmembrane</keyword>
<keyword evidence="2" id="KW-0472">Membrane</keyword>
<feature type="region of interest" description="Disordered" evidence="1">
    <location>
        <begin position="265"/>
        <end position="284"/>
    </location>
</feature>
<proteinExistence type="predicted"/>
<organism evidence="3 5">
    <name type="scientific">Rhizoctonia solani</name>
    <dbReference type="NCBI Taxonomy" id="456999"/>
    <lineage>
        <taxon>Eukaryota</taxon>
        <taxon>Fungi</taxon>
        <taxon>Dikarya</taxon>
        <taxon>Basidiomycota</taxon>
        <taxon>Agaricomycotina</taxon>
        <taxon>Agaricomycetes</taxon>
        <taxon>Cantharellales</taxon>
        <taxon>Ceratobasidiaceae</taxon>
        <taxon>Rhizoctonia</taxon>
    </lineage>
</organism>
<name>A0A8H7H8B1_9AGAM</name>
<feature type="transmembrane region" description="Helical" evidence="2">
    <location>
        <begin position="120"/>
        <end position="142"/>
    </location>
</feature>
<dbReference type="AlphaFoldDB" id="A0A8H7H8B1"/>
<evidence type="ECO:0000313" key="3">
    <source>
        <dbReference type="EMBL" id="KAF8677346.1"/>
    </source>
</evidence>